<dbReference type="EMBL" id="MWPV01000001">
    <property type="protein sequence ID" value="OUL59375.1"/>
    <property type="molecule type" value="Genomic_DNA"/>
</dbReference>
<dbReference type="SUPFAM" id="SSF52540">
    <property type="entry name" value="P-loop containing nucleoside triphosphate hydrolases"/>
    <property type="match status" value="1"/>
</dbReference>
<reference evidence="3 4" key="1">
    <citation type="submission" date="2017-02" db="EMBL/GenBank/DDBJ databases">
        <title>Pseudoalteromonas ulvae TC14 Genome.</title>
        <authorList>
            <person name="Molmeret M."/>
        </authorList>
    </citation>
    <scope>NUCLEOTIDE SEQUENCE [LARGE SCALE GENOMIC DNA]</scope>
    <source>
        <strain evidence="3">TC14</strain>
    </source>
</reference>
<dbReference type="Proteomes" id="UP000194841">
    <property type="component" value="Unassembled WGS sequence"/>
</dbReference>
<keyword evidence="4" id="KW-1185">Reference proteome</keyword>
<keyword evidence="1" id="KW-0472">Membrane</keyword>
<sequence length="600" mass="68051">MYNDFYHFKSEPFENTLNAKFFFPSDRHRDVLASFMYGIKQNKGVLMLTGEIGAGKTQALKVLKDLLSEDKNNKIIEIVNPKLGSEELFNFIANCLMIEPVDGCGANQVLTSIKQKLISRQTEEFRFVLLLDEAQMLSDDSFEKVRILSNLEHDSHKLVNIVLVGQPELIKHLSRVPNQALLQRVAIAKTLNYLDPHFVRQYIEFRLDTAGGNPHLFNEQAINKIAELSQGSPRLINQICDASLFHGFMNEKRIIDSDVVNKAIVDLPLIQLGAFESEKEDTLENIEVEKAAVSESDEDAYADISLPTKEVQQPRQYNLNKRLLYKILAGVVLVLLVWFSFVLFNAFSVVNQANKEQGTKGRTSQMSQPAAYDDEPRVKRVIPVDHSDSRYQVKTFNSQQDNFDRSYEATNDIATQVKTNLDASTTNQASQPVVKTNNAESSRSVWDAEHLIAFPFRENMKGVSQVTKPSGQAISQVIKGHYGSWNASIEDVARQTNSHITSFNDINSHVVLNLPKLSEINLLTKSKSGEVYVYFGSFTKQSLAKERADYLNQIGFQTVFQSEKWDYRYVSRVYIGPYQSFAQAQDAVMNLDFTDFSRVF</sequence>
<dbReference type="PANTHER" id="PTHR35894:SF1">
    <property type="entry name" value="PHOSPHORIBULOKINASE _ URIDINE KINASE FAMILY"/>
    <property type="match status" value="1"/>
</dbReference>
<dbReference type="InterPro" id="IPR007730">
    <property type="entry name" value="SPOR-like_dom"/>
</dbReference>
<gene>
    <name evidence="3" type="ORF">B1199_03650</name>
</gene>
<dbReference type="Pfam" id="PF05036">
    <property type="entry name" value="SPOR"/>
    <property type="match status" value="1"/>
</dbReference>
<evidence type="ECO:0000256" key="1">
    <source>
        <dbReference type="SAM" id="Phobius"/>
    </source>
</evidence>
<dbReference type="InterPro" id="IPR027417">
    <property type="entry name" value="P-loop_NTPase"/>
</dbReference>
<keyword evidence="1" id="KW-0812">Transmembrane</keyword>
<dbReference type="RefSeq" id="WP_086742765.1">
    <property type="nucleotide sequence ID" value="NZ_MWPV01000001.1"/>
</dbReference>
<dbReference type="OrthoDB" id="9780149at2"/>
<comment type="caution">
    <text evidence="3">The sequence shown here is derived from an EMBL/GenBank/DDBJ whole genome shotgun (WGS) entry which is preliminary data.</text>
</comment>
<dbReference type="InterPro" id="IPR049945">
    <property type="entry name" value="AAA_22"/>
</dbReference>
<evidence type="ECO:0000313" key="3">
    <source>
        <dbReference type="EMBL" id="OUL59375.1"/>
    </source>
</evidence>
<dbReference type="InterPro" id="IPR052026">
    <property type="entry name" value="ExeA_AAA_ATPase_DNA-bind"/>
</dbReference>
<organism evidence="3 4">
    <name type="scientific">Pseudoalteromonas ulvae</name>
    <dbReference type="NCBI Taxonomy" id="107327"/>
    <lineage>
        <taxon>Bacteria</taxon>
        <taxon>Pseudomonadati</taxon>
        <taxon>Pseudomonadota</taxon>
        <taxon>Gammaproteobacteria</taxon>
        <taxon>Alteromonadales</taxon>
        <taxon>Pseudoalteromonadaceae</taxon>
        <taxon>Pseudoalteromonas</taxon>
    </lineage>
</organism>
<protein>
    <recommendedName>
        <fullName evidence="2">SPOR domain-containing protein</fullName>
    </recommendedName>
</protein>
<dbReference type="GO" id="GO:0042834">
    <property type="term" value="F:peptidoglycan binding"/>
    <property type="evidence" value="ECO:0007669"/>
    <property type="project" value="InterPro"/>
</dbReference>
<dbReference type="Gene3D" id="3.30.70.1070">
    <property type="entry name" value="Sporulation related repeat"/>
    <property type="match status" value="1"/>
</dbReference>
<keyword evidence="1" id="KW-1133">Transmembrane helix</keyword>
<name>A0A244CUV0_PSEDV</name>
<evidence type="ECO:0000259" key="2">
    <source>
        <dbReference type="PROSITE" id="PS51724"/>
    </source>
</evidence>
<dbReference type="Gene3D" id="3.40.50.300">
    <property type="entry name" value="P-loop containing nucleotide triphosphate hydrolases"/>
    <property type="match status" value="1"/>
</dbReference>
<feature type="transmembrane region" description="Helical" evidence="1">
    <location>
        <begin position="323"/>
        <end position="347"/>
    </location>
</feature>
<dbReference type="SUPFAM" id="SSF110997">
    <property type="entry name" value="Sporulation related repeat"/>
    <property type="match status" value="1"/>
</dbReference>
<dbReference type="AlphaFoldDB" id="A0A244CUV0"/>
<proteinExistence type="predicted"/>
<feature type="domain" description="SPOR" evidence="2">
    <location>
        <begin position="525"/>
        <end position="600"/>
    </location>
</feature>
<dbReference type="PANTHER" id="PTHR35894">
    <property type="entry name" value="GENERAL SECRETION PATHWAY PROTEIN A-RELATED"/>
    <property type="match status" value="1"/>
</dbReference>
<dbReference type="InterPro" id="IPR036680">
    <property type="entry name" value="SPOR-like_sf"/>
</dbReference>
<dbReference type="GO" id="GO:0016887">
    <property type="term" value="F:ATP hydrolysis activity"/>
    <property type="evidence" value="ECO:0007669"/>
    <property type="project" value="InterPro"/>
</dbReference>
<dbReference type="PROSITE" id="PS51724">
    <property type="entry name" value="SPOR"/>
    <property type="match status" value="1"/>
</dbReference>
<dbReference type="Pfam" id="PF13401">
    <property type="entry name" value="AAA_22"/>
    <property type="match status" value="1"/>
</dbReference>
<accession>A0A244CUV0</accession>
<evidence type="ECO:0000313" key="4">
    <source>
        <dbReference type="Proteomes" id="UP000194841"/>
    </source>
</evidence>